<feature type="non-terminal residue" evidence="1">
    <location>
        <position position="1"/>
    </location>
</feature>
<evidence type="ECO:0000313" key="1">
    <source>
        <dbReference type="EMBL" id="OJA19959.1"/>
    </source>
</evidence>
<proteinExistence type="predicted"/>
<protein>
    <submittedName>
        <fullName evidence="1">Uncharacterized protein</fullName>
    </submittedName>
</protein>
<dbReference type="Gene3D" id="3.40.1410.10">
    <property type="entry name" value="Chorismate lyase-like"/>
    <property type="match status" value="1"/>
</dbReference>
<gene>
    <name evidence="1" type="ORF">AZE42_03721</name>
</gene>
<name>A0A1J8QH26_9AGAM</name>
<sequence length="243" mass="27316">IRRSPCHCGSPRAFKSLASLIELPTFCSSTVVQHAVMISKDSFNCNSTNVELTCIPEDTTGLERIMLAAQGDLQRLLSSFFARPIFIELIYANGSPRLKPASPEHAITQSRQVHLVCASRVVCIATSNVTITNPDFERLFLDEKYPIGQTFRKMHRSARFTLLDAQTQVVDGKRELRRTYTLETEGFLCEILEVFPDRDMFTRGEAWLTETETKLELENTCGVESQGTTIPQWLSISKGNAVH</sequence>
<dbReference type="SUPFAM" id="SSF64288">
    <property type="entry name" value="Chorismate lyase-like"/>
    <property type="match status" value="1"/>
</dbReference>
<dbReference type="EMBL" id="LVVM01000776">
    <property type="protein sequence ID" value="OJA19959.1"/>
    <property type="molecule type" value="Genomic_DNA"/>
</dbReference>
<organism evidence="1 2">
    <name type="scientific">Rhizopogon vesiculosus</name>
    <dbReference type="NCBI Taxonomy" id="180088"/>
    <lineage>
        <taxon>Eukaryota</taxon>
        <taxon>Fungi</taxon>
        <taxon>Dikarya</taxon>
        <taxon>Basidiomycota</taxon>
        <taxon>Agaricomycotina</taxon>
        <taxon>Agaricomycetes</taxon>
        <taxon>Agaricomycetidae</taxon>
        <taxon>Boletales</taxon>
        <taxon>Suillineae</taxon>
        <taxon>Rhizopogonaceae</taxon>
        <taxon>Rhizopogon</taxon>
    </lineage>
</organism>
<dbReference type="OrthoDB" id="5673at2759"/>
<reference evidence="1 2" key="1">
    <citation type="submission" date="2016-03" db="EMBL/GenBank/DDBJ databases">
        <title>Comparative genomics of the ectomycorrhizal sister species Rhizopogon vinicolor and Rhizopogon vesiculosus (Basidiomycota: Boletales) reveals a divergence of the mating type B locus.</title>
        <authorList>
            <person name="Mujic A.B."/>
            <person name="Kuo A."/>
            <person name="Tritt A."/>
            <person name="Lipzen A."/>
            <person name="Chen C."/>
            <person name="Johnson J."/>
            <person name="Sharma A."/>
            <person name="Barry K."/>
            <person name="Grigoriev I.V."/>
            <person name="Spatafora J.W."/>
        </authorList>
    </citation>
    <scope>NUCLEOTIDE SEQUENCE [LARGE SCALE GENOMIC DNA]</scope>
    <source>
        <strain evidence="1 2">AM-OR11-056</strain>
    </source>
</reference>
<evidence type="ECO:0000313" key="2">
    <source>
        <dbReference type="Proteomes" id="UP000183567"/>
    </source>
</evidence>
<dbReference type="STRING" id="180088.A0A1J8QH26"/>
<dbReference type="AlphaFoldDB" id="A0A1J8QH26"/>
<dbReference type="InterPro" id="IPR028978">
    <property type="entry name" value="Chorismate_lyase_/UTRA_dom_sf"/>
</dbReference>
<comment type="caution">
    <text evidence="1">The sequence shown here is derived from an EMBL/GenBank/DDBJ whole genome shotgun (WGS) entry which is preliminary data.</text>
</comment>
<accession>A0A1J8QH26</accession>
<keyword evidence="2" id="KW-1185">Reference proteome</keyword>
<dbReference type="Proteomes" id="UP000183567">
    <property type="component" value="Unassembled WGS sequence"/>
</dbReference>